<dbReference type="PANTHER" id="PTHR31121">
    <property type="entry name" value="ALPHA-1,2 MANNOSYLTRANSFERASE KTR1"/>
    <property type="match status" value="1"/>
</dbReference>
<gene>
    <name evidence="7" type="ORF">GNLVRS02_ARAD1C19294g</name>
</gene>
<dbReference type="AlphaFoldDB" id="A0A060T1V1"/>
<sequence>MRTGLRTTRFAAVAAILVLIIFKIWTDKENEQSRPAAPKSAFTDEHAQPEPSGPAIVDPVDPVDRVNKVGGVDKVGEVNRVGGIDRVDMVEKVGYRDHFDEYFAKAEKYERENATFVTLARNSDLWSLVDSVRHVEDRFNHKYHYDWVFLNDEEFDENFKTVMTSLTSGKAYFGKIPTEHWSYPPWIDQEKAAEARKDLEDRGIIYGGSESYRHMCRFESGFFYRHPLMNKYKYYWRVEPDIKLHCDIKYDLFKFMAQNGKKYGFAMSMYEYVETIPTLWETTMKFVRENPNYRHQHALIDFISEDGGETFNNCHFWSNFEIADMDFWRSDAYRDYFSYLDKSGGFFYERWGDAPVHSLAAALFLDQDELHFFDDVGYYHVPYNSCPVYAEVRLKNRCSCNPDSNFFFDDYSCTQKYYKAKGLDIPSRE</sequence>
<proteinExistence type="inferred from homology"/>
<comment type="subcellular location">
    <subcellularLocation>
        <location evidence="1">Membrane</location>
        <topology evidence="1">Single-pass type II membrane protein</topology>
    </subcellularLocation>
</comment>
<keyword evidence="3 7" id="KW-0328">Glycosyltransferase</keyword>
<comment type="similarity">
    <text evidence="2">Belongs to the glycosyltransferase 15 family.</text>
</comment>
<evidence type="ECO:0000256" key="1">
    <source>
        <dbReference type="ARBA" id="ARBA00004606"/>
    </source>
</evidence>
<keyword evidence="4 7" id="KW-0808">Transferase</keyword>
<reference evidence="7" key="1">
    <citation type="submission" date="2014-02" db="EMBL/GenBank/DDBJ databases">
        <authorList>
            <person name="Genoscope - CEA"/>
        </authorList>
    </citation>
    <scope>NUCLEOTIDE SEQUENCE</scope>
    <source>
        <strain evidence="7">LS3</strain>
    </source>
</reference>
<evidence type="ECO:0000313" key="7">
    <source>
        <dbReference type="EMBL" id="CDP34734.1"/>
    </source>
</evidence>
<dbReference type="GO" id="GO:0016020">
    <property type="term" value="C:membrane"/>
    <property type="evidence" value="ECO:0007669"/>
    <property type="project" value="UniProtKB-SubCell"/>
</dbReference>
<dbReference type="GO" id="GO:0000032">
    <property type="term" value="P:cell wall mannoprotein biosynthetic process"/>
    <property type="evidence" value="ECO:0007669"/>
    <property type="project" value="TreeGrafter"/>
</dbReference>
<keyword evidence="5" id="KW-0812">Transmembrane</keyword>
<reference evidence="7" key="2">
    <citation type="submission" date="2014-06" db="EMBL/GenBank/DDBJ databases">
        <title>The complete genome of Blastobotrys (Arxula) adeninivorans LS3 - a yeast of biotechnological interest.</title>
        <authorList>
            <person name="Kunze G."/>
            <person name="Gaillardin C."/>
            <person name="Czernicka M."/>
            <person name="Durrens P."/>
            <person name="Martin T."/>
            <person name="Boer E."/>
            <person name="Gabaldon T."/>
            <person name="Cruz J."/>
            <person name="Talla E."/>
            <person name="Marck C."/>
            <person name="Goffeau A."/>
            <person name="Barbe V."/>
            <person name="Baret P."/>
            <person name="Baronian K."/>
            <person name="Beier S."/>
            <person name="Bleykasten C."/>
            <person name="Bode R."/>
            <person name="Casaregola S."/>
            <person name="Despons L."/>
            <person name="Fairhead C."/>
            <person name="Giersberg M."/>
            <person name="Gierski P."/>
            <person name="Hahnel U."/>
            <person name="Hartmann A."/>
            <person name="Jankowska D."/>
            <person name="Jubin C."/>
            <person name="Jung P."/>
            <person name="Lafontaine I."/>
            <person name="Leh-Louis V."/>
            <person name="Lemaire M."/>
            <person name="Marcet-Houben M."/>
            <person name="Mascher M."/>
            <person name="Morel G."/>
            <person name="Richard G.-F."/>
            <person name="Riechen J."/>
            <person name="Sacerdot C."/>
            <person name="Sarkar A."/>
            <person name="Savel G."/>
            <person name="Schacherer J."/>
            <person name="Sherman D."/>
            <person name="Straub M.-L."/>
            <person name="Stein N."/>
            <person name="Thierry A."/>
            <person name="Trautwein-Schult A."/>
            <person name="Westhof E."/>
            <person name="Worch S."/>
            <person name="Dujon B."/>
            <person name="Souciet J.-L."/>
            <person name="Wincker P."/>
            <person name="Scholz U."/>
            <person name="Neuveglise N."/>
        </authorList>
    </citation>
    <scope>NUCLEOTIDE SEQUENCE</scope>
    <source>
        <strain evidence="7">LS3</strain>
    </source>
</reference>
<keyword evidence="5" id="KW-0735">Signal-anchor</keyword>
<feature type="region of interest" description="Disordered" evidence="6">
    <location>
        <begin position="33"/>
        <end position="60"/>
    </location>
</feature>
<evidence type="ECO:0000256" key="2">
    <source>
        <dbReference type="ARBA" id="ARBA00007677"/>
    </source>
</evidence>
<accession>A0A060T1V1</accession>
<dbReference type="FunFam" id="3.90.550.10:FF:000051">
    <property type="entry name" value="Alpha-1,2-mannosyltransferase (Ktr4)"/>
    <property type="match status" value="1"/>
</dbReference>
<dbReference type="EMBL" id="HG937693">
    <property type="protein sequence ID" value="CDP34734.1"/>
    <property type="molecule type" value="Genomic_DNA"/>
</dbReference>
<organism evidence="7">
    <name type="scientific">Blastobotrys adeninivorans</name>
    <name type="common">Yeast</name>
    <name type="synonym">Arxula adeninivorans</name>
    <dbReference type="NCBI Taxonomy" id="409370"/>
    <lineage>
        <taxon>Eukaryota</taxon>
        <taxon>Fungi</taxon>
        <taxon>Dikarya</taxon>
        <taxon>Ascomycota</taxon>
        <taxon>Saccharomycotina</taxon>
        <taxon>Dipodascomycetes</taxon>
        <taxon>Dipodascales</taxon>
        <taxon>Trichomonascaceae</taxon>
        <taxon>Blastobotrys</taxon>
    </lineage>
</organism>
<dbReference type="PhylomeDB" id="A0A060T1V1"/>
<dbReference type="Pfam" id="PF01793">
    <property type="entry name" value="Glyco_transf_15"/>
    <property type="match status" value="1"/>
</dbReference>
<dbReference type="GO" id="GO:0006487">
    <property type="term" value="P:protein N-linked glycosylation"/>
    <property type="evidence" value="ECO:0007669"/>
    <property type="project" value="TreeGrafter"/>
</dbReference>
<evidence type="ECO:0000256" key="4">
    <source>
        <dbReference type="ARBA" id="ARBA00022679"/>
    </source>
</evidence>
<evidence type="ECO:0000256" key="5">
    <source>
        <dbReference type="ARBA" id="ARBA00022968"/>
    </source>
</evidence>
<dbReference type="GO" id="GO:0006493">
    <property type="term" value="P:protein O-linked glycosylation"/>
    <property type="evidence" value="ECO:0007669"/>
    <property type="project" value="TreeGrafter"/>
</dbReference>
<evidence type="ECO:0000256" key="3">
    <source>
        <dbReference type="ARBA" id="ARBA00022676"/>
    </source>
</evidence>
<dbReference type="GO" id="GO:0005794">
    <property type="term" value="C:Golgi apparatus"/>
    <property type="evidence" value="ECO:0007669"/>
    <property type="project" value="TreeGrafter"/>
</dbReference>
<name>A0A060T1V1_BLAAD</name>
<dbReference type="PANTHER" id="PTHR31121:SF6">
    <property type="entry name" value="ALPHA-1,2 MANNOSYLTRANSFERASE KTR1"/>
    <property type="match status" value="1"/>
</dbReference>
<dbReference type="Gene3D" id="3.90.550.10">
    <property type="entry name" value="Spore Coat Polysaccharide Biosynthesis Protein SpsA, Chain A"/>
    <property type="match status" value="1"/>
</dbReference>
<evidence type="ECO:0000256" key="6">
    <source>
        <dbReference type="SAM" id="MobiDB-lite"/>
    </source>
</evidence>
<dbReference type="InterPro" id="IPR029044">
    <property type="entry name" value="Nucleotide-diphossugar_trans"/>
</dbReference>
<dbReference type="EC" id="2.4.1.131" evidence="7"/>
<dbReference type="InterPro" id="IPR002685">
    <property type="entry name" value="Glyco_trans_15"/>
</dbReference>
<dbReference type="GO" id="GO:0004377">
    <property type="term" value="F:GDP-Man:Man(3)GlcNAc(2)-PP-Dol alpha-1,2-mannosyltransferase activity"/>
    <property type="evidence" value="ECO:0007669"/>
    <property type="project" value="UniProtKB-EC"/>
</dbReference>
<dbReference type="SUPFAM" id="SSF53448">
    <property type="entry name" value="Nucleotide-diphospho-sugar transferases"/>
    <property type="match status" value="1"/>
</dbReference>
<protein>
    <submittedName>
        <fullName evidence="7">ARAD1C19294p</fullName>
        <ecNumber evidence="7">2.4.1.131</ecNumber>
    </submittedName>
</protein>